<proteinExistence type="predicted"/>
<evidence type="ECO:0000313" key="2">
    <source>
        <dbReference type="EMBL" id="MDB6247102.1"/>
    </source>
</evidence>
<name>A0AAW6BBJ9_LACAM</name>
<dbReference type="Proteomes" id="UP001141961">
    <property type="component" value="Unassembled WGS sequence"/>
</dbReference>
<gene>
    <name evidence="2" type="ORF">ODV14_07190</name>
</gene>
<sequence length="177" mass="18927">MAKNKSDKDSSLGCLGTVVLVAILAVVIGGCHACGNSNDSSDSAPKTHLTKKQKAKKAEKKALKKAQLKNEKLHLKQLKSALAKLPAKSKNAITSAKLDKSNMYVTITLNDDALEGNDVQVRKIVKETWEIGVGTVRKYSPYPDADISGDDPAVYVEDGAGNELGRSTALGDFKWEG</sequence>
<dbReference type="EMBL" id="JAOTHD010000021">
    <property type="protein sequence ID" value="MDB6247102.1"/>
    <property type="molecule type" value="Genomic_DNA"/>
</dbReference>
<accession>A0AAW6BBJ9</accession>
<protein>
    <recommendedName>
        <fullName evidence="4">Lipoprotein</fullName>
    </recommendedName>
</protein>
<comment type="caution">
    <text evidence="2">The sequence shown here is derived from an EMBL/GenBank/DDBJ whole genome shotgun (WGS) entry which is preliminary data.</text>
</comment>
<reference evidence="2" key="2">
    <citation type="submission" date="2022-10" db="EMBL/GenBank/DDBJ databases">
        <authorList>
            <person name="Kostovova I."/>
            <person name="Moravkova M."/>
            <person name="Pechar R."/>
        </authorList>
    </citation>
    <scope>NUCLEOTIDE SEQUENCE</scope>
    <source>
        <strain evidence="2">M597B</strain>
    </source>
</reference>
<evidence type="ECO:0000313" key="3">
    <source>
        <dbReference type="Proteomes" id="UP001141961"/>
    </source>
</evidence>
<evidence type="ECO:0000256" key="1">
    <source>
        <dbReference type="SAM" id="MobiDB-lite"/>
    </source>
</evidence>
<organism evidence="2 3">
    <name type="scientific">Lactobacillus amylovorus</name>
    <dbReference type="NCBI Taxonomy" id="1604"/>
    <lineage>
        <taxon>Bacteria</taxon>
        <taxon>Bacillati</taxon>
        <taxon>Bacillota</taxon>
        <taxon>Bacilli</taxon>
        <taxon>Lactobacillales</taxon>
        <taxon>Lactobacillaceae</taxon>
        <taxon>Lactobacillus</taxon>
    </lineage>
</organism>
<reference evidence="2" key="1">
    <citation type="journal article" date="2022" name="Microorganisms">
        <title>Antibiotic Susceptibility, Resistance Gene Determinants and Corresponding Genomic Regions in Lactobacillus amylovorus Isolates Derived from Wild Boars and Domestic Pigs.</title>
        <authorList>
            <person name="Moravkova M."/>
            <person name="Kostovova I."/>
            <person name="Kavanova K."/>
            <person name="Pechar R."/>
            <person name="Stanek S."/>
            <person name="Brychta A."/>
            <person name="Zeman M."/>
            <person name="Kubasova T."/>
        </authorList>
    </citation>
    <scope>NUCLEOTIDE SEQUENCE</scope>
    <source>
        <strain evidence="2">M597B</strain>
    </source>
</reference>
<feature type="compositionally biased region" description="Basic residues" evidence="1">
    <location>
        <begin position="48"/>
        <end position="61"/>
    </location>
</feature>
<evidence type="ECO:0008006" key="4">
    <source>
        <dbReference type="Google" id="ProtNLM"/>
    </source>
</evidence>
<dbReference type="PROSITE" id="PS51257">
    <property type="entry name" value="PROKAR_LIPOPROTEIN"/>
    <property type="match status" value="1"/>
</dbReference>
<dbReference type="RefSeq" id="WP_271326617.1">
    <property type="nucleotide sequence ID" value="NZ_JAOTHC010000001.1"/>
</dbReference>
<feature type="region of interest" description="Disordered" evidence="1">
    <location>
        <begin position="38"/>
        <end position="61"/>
    </location>
</feature>
<dbReference type="AlphaFoldDB" id="A0AAW6BBJ9"/>